<dbReference type="InterPro" id="IPR006521">
    <property type="entry name" value="Tail_protein_I"/>
</dbReference>
<dbReference type="AlphaFoldDB" id="L0NEF0"/>
<sequence length="424" mass="47352">MASLLPANAGLFEKSSEAAFSVRWDALSAGADAVRTAKVNPPPSVLPYLVYEYGLGELTPYIPNAYELVVGRRGIDWQRIRGTPASVYQGLGWLGYTATLEDAWHGRAYWNSTQLRFGSLPLNDFPDLERIEGVTRLSLPKRSQLRRGVYQYDVTAAEADSTRLDECMLDFESGISVTPAGTLWSFGRVTEIEHALSQIEGTAIGNWIDEPEEEGLKWVLMQYPWLTATFPWADTPTNQRRILMAAWFVNRTLYVTFRDEDGEVIGHRRCRAVRPVNKRALGRYSVGDQNYDAVTDGRMVYIDAMTDFGDAEDVVAASVEITVGASRAPGVKPGKLWLEPDELVGGHAIALKEVEIPLRRTVRDHIKFVLDFDSKNLPTLSFHRTQNSQYLPLLAEVMELVPTPKLSFNTVANIQLLPLLGDDS</sequence>
<evidence type="ECO:0000313" key="1">
    <source>
        <dbReference type="EMBL" id="CCF19166.1"/>
    </source>
</evidence>
<keyword evidence="2" id="KW-1185">Reference proteome</keyword>
<evidence type="ECO:0000313" key="2">
    <source>
        <dbReference type="Proteomes" id="UP000010792"/>
    </source>
</evidence>
<dbReference type="Proteomes" id="UP000010792">
    <property type="component" value="Chromosome"/>
</dbReference>
<dbReference type="EMBL" id="FO082820">
    <property type="protein sequence ID" value="CCF19166.1"/>
    <property type="molecule type" value="Genomic_DNA"/>
</dbReference>
<reference evidence="1 2" key="1">
    <citation type="journal article" date="2013" name="Genome Biol. Evol.">
        <title>Life in an arsenic-containing gold mine: genome and physiology of the autotrophic arsenite-oxidizing bacterium rhizobium sp. NT-26.</title>
        <authorList>
            <person name="Andres J."/>
            <person name="Arsene-Ploetze F."/>
            <person name="Barbe V."/>
            <person name="Brochier-Armanet C."/>
            <person name="Cleiss-Arnold J."/>
            <person name="Coppee J.Y."/>
            <person name="Dillies M.A."/>
            <person name="Geist"/>
            <person name="L"/>
            <person name="Joublin A."/>
            <person name="Koechler S."/>
            <person name="Lassalle F."/>
            <person name="Marchal M."/>
            <person name="Medigue C."/>
            <person name="Muller D."/>
            <person name="Nesme X."/>
            <person name="Plewniak F."/>
            <person name="Proux C."/>
            <person name="Ramirez-Bahena M.H."/>
            <person name="Schenowitz C."/>
            <person name="Sismeiro O."/>
            <person name="Vallenet D."/>
            <person name="Santini J.M."/>
            <person name="Bertin P.N."/>
        </authorList>
    </citation>
    <scope>NUCLEOTIDE SEQUENCE [LARGE SCALE GENOMIC DNA]</scope>
    <source>
        <strain evidence="1 2">NT-26</strain>
    </source>
</reference>
<proteinExistence type="predicted"/>
<protein>
    <submittedName>
        <fullName evidence="1">Phage protein</fullName>
    </submittedName>
</protein>
<accession>L0NEF0</accession>
<dbReference type="OrthoDB" id="7875566at2"/>
<dbReference type="Pfam" id="PF09684">
    <property type="entry name" value="Tail_P2_I"/>
    <property type="match status" value="1"/>
</dbReference>
<gene>
    <name evidence="1" type="primary">gp</name>
    <name evidence="1" type="ORF">NT26_1442</name>
</gene>
<organism evidence="1 2">
    <name type="scientific">Pseudorhizobium banfieldiae</name>
    <dbReference type="NCBI Taxonomy" id="1125847"/>
    <lineage>
        <taxon>Bacteria</taxon>
        <taxon>Pseudomonadati</taxon>
        <taxon>Pseudomonadota</taxon>
        <taxon>Alphaproteobacteria</taxon>
        <taxon>Hyphomicrobiales</taxon>
        <taxon>Rhizobiaceae</taxon>
        <taxon>Rhizobium/Agrobacterium group</taxon>
        <taxon>Pseudorhizobium</taxon>
    </lineage>
</organism>
<dbReference type="KEGG" id="rht:NT26_1442"/>
<name>L0NEF0_9HYPH</name>
<dbReference type="STRING" id="1125847.NT26_1442"/>
<dbReference type="RefSeq" id="WP_052638057.1">
    <property type="nucleotide sequence ID" value="NZ_FO082820.1"/>
</dbReference>